<evidence type="ECO:0000256" key="5">
    <source>
        <dbReference type="ARBA" id="ARBA00022692"/>
    </source>
</evidence>
<accession>A0A4R9LXZ4</accession>
<dbReference type="PANTHER" id="PTHR46494:SF1">
    <property type="entry name" value="CORA FAMILY METAL ION TRANSPORTER (EUROFUNG)"/>
    <property type="match status" value="1"/>
</dbReference>
<dbReference type="InterPro" id="IPR004488">
    <property type="entry name" value="Mg/Co-transport_prot_CorA"/>
</dbReference>
<evidence type="ECO:0000256" key="8">
    <source>
        <dbReference type="ARBA" id="ARBA00023065"/>
    </source>
</evidence>
<sequence>MASILNYILSPSTKEEILPNKPLPLSKGGKHWIHITAENEQQLTLLFRKHKIHPLTIEDILNPNSRIKLEKFPNYIFFIYKGFHLDKNQIVSRNFNFILTKNQIISLTLDYRETISDLIENWKANHRILAQGYEFIVHKILDIETDHTLAIVQKIEEKIEHLEDQIFNNTRRLDINYVYSLRGSLQSMKKWLIQNKEVLEHVEAIKSSFFSDEADAFFRDVRDHSIKILELVDSNIESISSALEAHIAISSRKTNEIMKTLTIMTAIMLPMSLIAGIFGMNFKHIPSLDWEWGYFYSLVLMIGTGITMYLYFRFKKWF</sequence>
<evidence type="ECO:0000313" key="14">
    <source>
        <dbReference type="Proteomes" id="UP000298264"/>
    </source>
</evidence>
<dbReference type="AlphaFoldDB" id="A0A4R9LXZ4"/>
<protein>
    <recommendedName>
        <fullName evidence="12">Magnesium transport protein CorA</fullName>
    </recommendedName>
</protein>
<comment type="caution">
    <text evidence="13">The sequence shown here is derived from an EMBL/GenBank/DDBJ whole genome shotgun (WGS) entry which is preliminary data.</text>
</comment>
<dbReference type="RefSeq" id="WP_135762580.1">
    <property type="nucleotide sequence ID" value="NZ_RQHV01000002.1"/>
</dbReference>
<dbReference type="Proteomes" id="UP000298264">
    <property type="component" value="Unassembled WGS sequence"/>
</dbReference>
<dbReference type="SUPFAM" id="SSF144083">
    <property type="entry name" value="Magnesium transport protein CorA, transmembrane region"/>
    <property type="match status" value="1"/>
</dbReference>
<keyword evidence="14" id="KW-1185">Reference proteome</keyword>
<dbReference type="InterPro" id="IPR002523">
    <property type="entry name" value="MgTranspt_CorA/ZnTranspt_ZntB"/>
</dbReference>
<dbReference type="EMBL" id="RQHV01000002">
    <property type="protein sequence ID" value="TGN14631.1"/>
    <property type="molecule type" value="Genomic_DNA"/>
</dbReference>
<feature type="transmembrane region" description="Helical" evidence="12">
    <location>
        <begin position="294"/>
        <end position="312"/>
    </location>
</feature>
<dbReference type="SUPFAM" id="SSF143865">
    <property type="entry name" value="CorA soluble domain-like"/>
    <property type="match status" value="1"/>
</dbReference>
<dbReference type="GO" id="GO:0005886">
    <property type="term" value="C:plasma membrane"/>
    <property type="evidence" value="ECO:0007669"/>
    <property type="project" value="UniProtKB-SubCell"/>
</dbReference>
<evidence type="ECO:0000256" key="6">
    <source>
        <dbReference type="ARBA" id="ARBA00022842"/>
    </source>
</evidence>
<dbReference type="OrthoDB" id="9803416at2"/>
<evidence type="ECO:0000256" key="9">
    <source>
        <dbReference type="ARBA" id="ARBA00023136"/>
    </source>
</evidence>
<dbReference type="GO" id="GO:0050897">
    <property type="term" value="F:cobalt ion binding"/>
    <property type="evidence" value="ECO:0007669"/>
    <property type="project" value="TreeGrafter"/>
</dbReference>
<dbReference type="NCBIfam" id="TIGR00383">
    <property type="entry name" value="corA"/>
    <property type="match status" value="1"/>
</dbReference>
<comment type="function">
    <text evidence="11">Mediates influx of magnesium ions. Alternates between open and closed states. Activated by low cytoplasmic Mg(2+) levels. Inactive when cytoplasmic Mg(2+) levels are high.</text>
</comment>
<keyword evidence="8 12" id="KW-0406">Ion transport</keyword>
<organism evidence="13 14">
    <name type="scientific">Leptospira ilyithenensis</name>
    <dbReference type="NCBI Taxonomy" id="2484901"/>
    <lineage>
        <taxon>Bacteria</taxon>
        <taxon>Pseudomonadati</taxon>
        <taxon>Spirochaetota</taxon>
        <taxon>Spirochaetia</taxon>
        <taxon>Leptospirales</taxon>
        <taxon>Leptospiraceae</taxon>
        <taxon>Leptospira</taxon>
    </lineage>
</organism>
<comment type="similarity">
    <text evidence="2 12">Belongs to the CorA metal ion transporter (MIT) (TC 1.A.35) family.</text>
</comment>
<proteinExistence type="inferred from homology"/>
<dbReference type="Gene3D" id="3.30.460.20">
    <property type="entry name" value="CorA soluble domain-like"/>
    <property type="match status" value="1"/>
</dbReference>
<keyword evidence="5 12" id="KW-0812">Transmembrane</keyword>
<name>A0A4R9LXZ4_9LEPT</name>
<keyword evidence="6 12" id="KW-0460">Magnesium</keyword>
<dbReference type="Gene3D" id="1.20.58.340">
    <property type="entry name" value="Magnesium transport protein CorA, transmembrane region"/>
    <property type="match status" value="2"/>
</dbReference>
<evidence type="ECO:0000313" key="13">
    <source>
        <dbReference type="EMBL" id="TGN14631.1"/>
    </source>
</evidence>
<dbReference type="GO" id="GO:0000287">
    <property type="term" value="F:magnesium ion binding"/>
    <property type="evidence" value="ECO:0007669"/>
    <property type="project" value="TreeGrafter"/>
</dbReference>
<comment type="subcellular location">
    <subcellularLocation>
        <location evidence="1">Cell membrane</location>
        <topology evidence="1">Multi-pass membrane protein</topology>
    </subcellularLocation>
    <subcellularLocation>
        <location evidence="12">Membrane</location>
        <topology evidence="12">Multi-pass membrane protein</topology>
    </subcellularLocation>
</comment>
<dbReference type="PANTHER" id="PTHR46494">
    <property type="entry name" value="CORA FAMILY METAL ION TRANSPORTER (EUROFUNG)"/>
    <property type="match status" value="1"/>
</dbReference>
<dbReference type="CDD" id="cd12822">
    <property type="entry name" value="TmCorA-like"/>
    <property type="match status" value="1"/>
</dbReference>
<dbReference type="InterPro" id="IPR045861">
    <property type="entry name" value="CorA_cytoplasmic_dom"/>
</dbReference>
<evidence type="ECO:0000256" key="4">
    <source>
        <dbReference type="ARBA" id="ARBA00022475"/>
    </source>
</evidence>
<keyword evidence="3 12" id="KW-0813">Transport</keyword>
<evidence type="ECO:0000256" key="7">
    <source>
        <dbReference type="ARBA" id="ARBA00022989"/>
    </source>
</evidence>
<feature type="transmembrane region" description="Helical" evidence="12">
    <location>
        <begin position="261"/>
        <end position="282"/>
    </location>
</feature>
<keyword evidence="7 12" id="KW-1133">Transmembrane helix</keyword>
<dbReference type="GO" id="GO:0015087">
    <property type="term" value="F:cobalt ion transmembrane transporter activity"/>
    <property type="evidence" value="ECO:0007669"/>
    <property type="project" value="UniProtKB-UniRule"/>
</dbReference>
<comment type="catalytic activity">
    <reaction evidence="10">
        <text>Mg(2+)(in) = Mg(2+)(out)</text>
        <dbReference type="Rhea" id="RHEA:29827"/>
        <dbReference type="ChEBI" id="CHEBI:18420"/>
    </reaction>
</comment>
<evidence type="ECO:0000256" key="12">
    <source>
        <dbReference type="RuleBase" id="RU362010"/>
    </source>
</evidence>
<dbReference type="FunFam" id="1.20.58.340:FF:000004">
    <property type="entry name" value="Magnesium transport protein CorA"/>
    <property type="match status" value="1"/>
</dbReference>
<gene>
    <name evidence="12 13" type="primary">corA</name>
    <name evidence="13" type="ORF">EHS11_01175</name>
</gene>
<keyword evidence="9 12" id="KW-0472">Membrane</keyword>
<evidence type="ECO:0000256" key="10">
    <source>
        <dbReference type="ARBA" id="ARBA00034269"/>
    </source>
</evidence>
<evidence type="ECO:0000256" key="2">
    <source>
        <dbReference type="ARBA" id="ARBA00009765"/>
    </source>
</evidence>
<dbReference type="InterPro" id="IPR045863">
    <property type="entry name" value="CorA_TM1_TM2"/>
</dbReference>
<evidence type="ECO:0000256" key="11">
    <source>
        <dbReference type="ARBA" id="ARBA00045497"/>
    </source>
</evidence>
<dbReference type="GO" id="GO:0015095">
    <property type="term" value="F:magnesium ion transmembrane transporter activity"/>
    <property type="evidence" value="ECO:0007669"/>
    <property type="project" value="UniProtKB-UniRule"/>
</dbReference>
<evidence type="ECO:0000256" key="1">
    <source>
        <dbReference type="ARBA" id="ARBA00004651"/>
    </source>
</evidence>
<dbReference type="Pfam" id="PF01544">
    <property type="entry name" value="CorA"/>
    <property type="match status" value="1"/>
</dbReference>
<evidence type="ECO:0000256" key="3">
    <source>
        <dbReference type="ARBA" id="ARBA00022448"/>
    </source>
</evidence>
<reference evidence="13" key="1">
    <citation type="journal article" date="2019" name="PLoS Negl. Trop. Dis.">
        <title>Revisiting the worldwide diversity of Leptospira species in the environment.</title>
        <authorList>
            <person name="Vincent A.T."/>
            <person name="Schiettekatte O."/>
            <person name="Bourhy P."/>
            <person name="Veyrier F.J."/>
            <person name="Picardeau M."/>
        </authorList>
    </citation>
    <scope>NUCLEOTIDE SEQUENCE [LARGE SCALE GENOMIC DNA]</scope>
    <source>
        <strain evidence="13">201400974</strain>
    </source>
</reference>
<keyword evidence="4 12" id="KW-1003">Cell membrane</keyword>